<organism evidence="2 3">
    <name type="scientific">Microbacterium faecale</name>
    <dbReference type="NCBI Taxonomy" id="1804630"/>
    <lineage>
        <taxon>Bacteria</taxon>
        <taxon>Bacillati</taxon>
        <taxon>Actinomycetota</taxon>
        <taxon>Actinomycetes</taxon>
        <taxon>Micrococcales</taxon>
        <taxon>Microbacteriaceae</taxon>
        <taxon>Microbacterium</taxon>
    </lineage>
</organism>
<dbReference type="Proteomes" id="UP000633205">
    <property type="component" value="Unassembled WGS sequence"/>
</dbReference>
<protein>
    <submittedName>
        <fullName evidence="2">Membrane protein</fullName>
    </submittedName>
</protein>
<keyword evidence="1" id="KW-0472">Membrane</keyword>
<name>A0A916Y9Y2_9MICO</name>
<sequence>MNIDALIDERRGEWDRLDELARRRRLTGAETDEFVHLYRAASADLADIKTSIGRSAAGDYLSNILARARLMLTGAPDNVMRQVPRFFARQLPAALYRIRWDSLIVAMSFIGIVALVGWWAQQDPAYMAAMGDEAQLKKYAEEDFVAYYSEHSEGVFTGMVWTNNAWIAAQAIMFGITGVYPVFVLMQNAVGLGTSAAVMNWYGRGDDFLLFILPHGLLEMTCIFVAGAAGMRIFWAWVAPGTRTRATALAAEGRALATVVVGLVIALGLSGLVEGFITRQEWPHAIKIGIGAIALGVFLAYMLIVGRRAVRAGETGDLTEYEAGTSRLVAG</sequence>
<feature type="transmembrane region" description="Helical" evidence="1">
    <location>
        <begin position="285"/>
        <end position="304"/>
    </location>
</feature>
<dbReference type="RefSeq" id="WP_188711650.1">
    <property type="nucleotide sequence ID" value="NZ_BMHO01000001.1"/>
</dbReference>
<evidence type="ECO:0000313" key="2">
    <source>
        <dbReference type="EMBL" id="GGD35423.1"/>
    </source>
</evidence>
<feature type="transmembrane region" description="Helical" evidence="1">
    <location>
        <begin position="165"/>
        <end position="187"/>
    </location>
</feature>
<dbReference type="AlphaFoldDB" id="A0A916Y9Y2"/>
<feature type="transmembrane region" description="Helical" evidence="1">
    <location>
        <begin position="100"/>
        <end position="120"/>
    </location>
</feature>
<dbReference type="InterPro" id="IPR002798">
    <property type="entry name" value="SpoIIM-like"/>
</dbReference>
<reference evidence="2" key="2">
    <citation type="submission" date="2020-09" db="EMBL/GenBank/DDBJ databases">
        <authorList>
            <person name="Sun Q."/>
            <person name="Zhou Y."/>
        </authorList>
    </citation>
    <scope>NUCLEOTIDE SEQUENCE</scope>
    <source>
        <strain evidence="2">CGMCC 1.15152</strain>
    </source>
</reference>
<dbReference type="PANTHER" id="PTHR35337:SF1">
    <property type="entry name" value="SLR1478 PROTEIN"/>
    <property type="match status" value="1"/>
</dbReference>
<comment type="caution">
    <text evidence="2">The sequence shown here is derived from an EMBL/GenBank/DDBJ whole genome shotgun (WGS) entry which is preliminary data.</text>
</comment>
<feature type="transmembrane region" description="Helical" evidence="1">
    <location>
        <begin position="208"/>
        <end position="235"/>
    </location>
</feature>
<feature type="transmembrane region" description="Helical" evidence="1">
    <location>
        <begin position="255"/>
        <end position="273"/>
    </location>
</feature>
<reference evidence="2" key="1">
    <citation type="journal article" date="2014" name="Int. J. Syst. Evol. Microbiol.">
        <title>Complete genome sequence of Corynebacterium casei LMG S-19264T (=DSM 44701T), isolated from a smear-ripened cheese.</title>
        <authorList>
            <consortium name="US DOE Joint Genome Institute (JGI-PGF)"/>
            <person name="Walter F."/>
            <person name="Albersmeier A."/>
            <person name="Kalinowski J."/>
            <person name="Ruckert C."/>
        </authorList>
    </citation>
    <scope>NUCLEOTIDE SEQUENCE</scope>
    <source>
        <strain evidence="2">CGMCC 1.15152</strain>
    </source>
</reference>
<keyword evidence="1" id="KW-0812">Transmembrane</keyword>
<accession>A0A916Y9Y2</accession>
<dbReference type="Pfam" id="PF01944">
    <property type="entry name" value="SpoIIM"/>
    <property type="match status" value="1"/>
</dbReference>
<evidence type="ECO:0000256" key="1">
    <source>
        <dbReference type="SAM" id="Phobius"/>
    </source>
</evidence>
<proteinExistence type="predicted"/>
<keyword evidence="1" id="KW-1133">Transmembrane helix</keyword>
<dbReference type="EMBL" id="BMHO01000001">
    <property type="protein sequence ID" value="GGD35423.1"/>
    <property type="molecule type" value="Genomic_DNA"/>
</dbReference>
<evidence type="ECO:0000313" key="3">
    <source>
        <dbReference type="Proteomes" id="UP000633205"/>
    </source>
</evidence>
<dbReference type="PANTHER" id="PTHR35337">
    <property type="entry name" value="SLR1478 PROTEIN"/>
    <property type="match status" value="1"/>
</dbReference>
<keyword evidence="3" id="KW-1185">Reference proteome</keyword>
<gene>
    <name evidence="2" type="ORF">GCM10010915_14920</name>
</gene>